<evidence type="ECO:0000256" key="4">
    <source>
        <dbReference type="ARBA" id="ARBA00023136"/>
    </source>
</evidence>
<dbReference type="RefSeq" id="WP_109766989.1">
    <property type="nucleotide sequence ID" value="NZ_CP159474.1"/>
</dbReference>
<evidence type="ECO:0000256" key="5">
    <source>
        <dbReference type="SAM" id="Phobius"/>
    </source>
</evidence>
<dbReference type="EMBL" id="QFWV02000004">
    <property type="protein sequence ID" value="RKF07217.1"/>
    <property type="molecule type" value="Genomic_DNA"/>
</dbReference>
<keyword evidence="7" id="KW-1185">Reference proteome</keyword>
<feature type="transmembrane region" description="Helical" evidence="5">
    <location>
        <begin position="64"/>
        <end position="88"/>
    </location>
</feature>
<dbReference type="Pfam" id="PF07264">
    <property type="entry name" value="EI24"/>
    <property type="match status" value="1"/>
</dbReference>
<evidence type="ECO:0000256" key="2">
    <source>
        <dbReference type="ARBA" id="ARBA00022692"/>
    </source>
</evidence>
<feature type="transmembrane region" description="Helical" evidence="5">
    <location>
        <begin position="195"/>
        <end position="224"/>
    </location>
</feature>
<feature type="transmembrane region" description="Helical" evidence="5">
    <location>
        <begin position="21"/>
        <end position="44"/>
    </location>
</feature>
<dbReference type="InterPro" id="IPR059112">
    <property type="entry name" value="CysZ/EI24"/>
</dbReference>
<keyword evidence="4 5" id="KW-0472">Membrane</keyword>
<reference evidence="6 7" key="1">
    <citation type="journal article" date="2018" name="Int. J. Syst. Bacteriol.">
        <title>Oceaniradius stylonemae gen. nov., sp. nov., isolated from a red alga, Stylonema cornu-cervi.</title>
        <authorList>
            <person name="Jeong S."/>
        </authorList>
    </citation>
    <scope>NUCLEOTIDE SEQUENCE [LARGE SCALE GENOMIC DNA]</scope>
    <source>
        <strain evidence="6 7">StC1</strain>
    </source>
</reference>
<keyword evidence="3 5" id="KW-1133">Transmembrane helix</keyword>
<dbReference type="Proteomes" id="UP000246132">
    <property type="component" value="Unassembled WGS sequence"/>
</dbReference>
<evidence type="ECO:0000256" key="3">
    <source>
        <dbReference type="ARBA" id="ARBA00022989"/>
    </source>
</evidence>
<name>A0A3A8AA78_9HYPH</name>
<dbReference type="NCBIfam" id="NF009407">
    <property type="entry name" value="PRK12768.1"/>
    <property type="match status" value="1"/>
</dbReference>
<evidence type="ECO:0000313" key="6">
    <source>
        <dbReference type="EMBL" id="RKF07217.1"/>
    </source>
</evidence>
<dbReference type="AlphaFoldDB" id="A0A3A8AA78"/>
<evidence type="ECO:0000313" key="7">
    <source>
        <dbReference type="Proteomes" id="UP000246132"/>
    </source>
</evidence>
<gene>
    <name evidence="6" type="ORF">DEM25_005085</name>
</gene>
<comment type="subcellular location">
    <subcellularLocation>
        <location evidence="1">Membrane</location>
        <topology evidence="1">Multi-pass membrane protein</topology>
    </subcellularLocation>
</comment>
<keyword evidence="2 5" id="KW-0812">Transmembrane</keyword>
<dbReference type="OrthoDB" id="5421146at2"/>
<comment type="caution">
    <text evidence="6">The sequence shown here is derived from an EMBL/GenBank/DDBJ whole genome shotgun (WGS) entry which is preliminary data.</text>
</comment>
<feature type="transmembrane region" description="Helical" evidence="5">
    <location>
        <begin position="133"/>
        <end position="161"/>
    </location>
</feature>
<proteinExistence type="predicted"/>
<evidence type="ECO:0000256" key="1">
    <source>
        <dbReference type="ARBA" id="ARBA00004141"/>
    </source>
</evidence>
<accession>A0A3A8AA78</accession>
<protein>
    <submittedName>
        <fullName evidence="6">Sulfate transporter family protein</fullName>
    </submittedName>
</protein>
<organism evidence="6 7">
    <name type="scientific">Oceaniradius stylonematis</name>
    <dbReference type="NCBI Taxonomy" id="2184161"/>
    <lineage>
        <taxon>Bacteria</taxon>
        <taxon>Pseudomonadati</taxon>
        <taxon>Pseudomonadota</taxon>
        <taxon>Alphaproteobacteria</taxon>
        <taxon>Hyphomicrobiales</taxon>
        <taxon>Ahrensiaceae</taxon>
        <taxon>Oceaniradius</taxon>
    </lineage>
</organism>
<sequence length="243" mass="25728">MVIASARRALGELFDPALRQVLWKSVGLTVVGLIAAWFAIRYAVEWAALPYLEAFIAGFALPDWTGTIGLVAAVAAGLALAVGLAFLVGPVSAVIAGIFLDDVAEHIERQDYPDAPTGRPLPLGRSIVLGIKFFGVVVAGNLAALLLLLIPGVNLIAFLAVNAYLLGREYFQFAAMRFHDEKTAAELRSRHSGTVVLAGLLIAGFMAIPIVNLMTPLFGAALMVHLHKAIAGRQARQGHMAPA</sequence>